<evidence type="ECO:0000313" key="3">
    <source>
        <dbReference type="Proteomes" id="UP001223646"/>
    </source>
</evidence>
<dbReference type="EMBL" id="JASOOY020000020">
    <property type="protein sequence ID" value="MEO3717229.1"/>
    <property type="molecule type" value="Genomic_DNA"/>
</dbReference>
<proteinExistence type="predicted"/>
<protein>
    <submittedName>
        <fullName evidence="2">Uncharacterized protein</fullName>
    </submittedName>
</protein>
<feature type="compositionally biased region" description="Basic and acidic residues" evidence="1">
    <location>
        <begin position="26"/>
        <end position="39"/>
    </location>
</feature>
<reference evidence="2" key="2">
    <citation type="submission" date="2024-05" db="EMBL/GenBank/DDBJ databases">
        <authorList>
            <person name="Wolfe A."/>
        </authorList>
    </citation>
    <scope>NUCLEOTIDE SEQUENCE</scope>
    <source>
        <strain evidence="2">UMB1064</strain>
    </source>
</reference>
<accession>A0AAW9SJ70</accession>
<comment type="caution">
    <text evidence="2">The sequence shown here is derived from an EMBL/GenBank/DDBJ whole genome shotgun (WGS) entry which is preliminary data.</text>
</comment>
<organism evidence="2 3">
    <name type="scientific">Corynebacterium amycolatum</name>
    <dbReference type="NCBI Taxonomy" id="43765"/>
    <lineage>
        <taxon>Bacteria</taxon>
        <taxon>Bacillati</taxon>
        <taxon>Actinomycetota</taxon>
        <taxon>Actinomycetes</taxon>
        <taxon>Mycobacteriales</taxon>
        <taxon>Corynebacteriaceae</taxon>
        <taxon>Corynebacterium</taxon>
    </lineage>
</organism>
<evidence type="ECO:0000313" key="2">
    <source>
        <dbReference type="EMBL" id="MEO3717229.1"/>
    </source>
</evidence>
<sequence>MSASFTGGRGGGLLHFSEDAVTSAAREIEQRGRDGHERWGSAPDISAADCGQGFAAQGRRLQQAAVRLREHGQSMYAGLGNHAPAVREQWRVFASCDSDGSADLGGIEVVD</sequence>
<dbReference type="AlphaFoldDB" id="A0AAW9SJ70"/>
<name>A0AAW9SJ70_CORAY</name>
<gene>
    <name evidence="2" type="ORF">QP460_006475</name>
</gene>
<dbReference type="RefSeq" id="WP_070827268.1">
    <property type="nucleotide sequence ID" value="NZ_JASOOY020000020.1"/>
</dbReference>
<evidence type="ECO:0000256" key="1">
    <source>
        <dbReference type="SAM" id="MobiDB-lite"/>
    </source>
</evidence>
<feature type="region of interest" description="Disordered" evidence="1">
    <location>
        <begin position="24"/>
        <end position="44"/>
    </location>
</feature>
<dbReference type="Proteomes" id="UP001223646">
    <property type="component" value="Unassembled WGS sequence"/>
</dbReference>
<reference evidence="2" key="1">
    <citation type="submission" date="2023-05" db="EMBL/GenBank/DDBJ databases">
        <authorList>
            <person name="Du J."/>
        </authorList>
    </citation>
    <scope>NUCLEOTIDE SEQUENCE</scope>
    <source>
        <strain evidence="2">UMB1064</strain>
    </source>
</reference>